<protein>
    <submittedName>
        <fullName evidence="9">QacE family quaternary ammonium compound efflux SMR transporter</fullName>
    </submittedName>
</protein>
<dbReference type="OrthoDB" id="3175079at2"/>
<evidence type="ECO:0000256" key="2">
    <source>
        <dbReference type="ARBA" id="ARBA00022448"/>
    </source>
</evidence>
<feature type="transmembrane region" description="Helical" evidence="8">
    <location>
        <begin position="84"/>
        <end position="103"/>
    </location>
</feature>
<dbReference type="PANTHER" id="PTHR30561">
    <property type="entry name" value="SMR FAMILY PROTON-DEPENDENT DRUG EFFLUX TRANSPORTER SUGE"/>
    <property type="match status" value="1"/>
</dbReference>
<evidence type="ECO:0000256" key="7">
    <source>
        <dbReference type="RuleBase" id="RU003942"/>
    </source>
</evidence>
<dbReference type="GO" id="GO:0015297">
    <property type="term" value="F:antiporter activity"/>
    <property type="evidence" value="ECO:0007669"/>
    <property type="project" value="TreeGrafter"/>
</dbReference>
<dbReference type="GO" id="GO:0031460">
    <property type="term" value="P:glycine betaine transport"/>
    <property type="evidence" value="ECO:0007669"/>
    <property type="project" value="TreeGrafter"/>
</dbReference>
<evidence type="ECO:0000256" key="1">
    <source>
        <dbReference type="ARBA" id="ARBA00004651"/>
    </source>
</evidence>
<dbReference type="PANTHER" id="PTHR30561:SF1">
    <property type="entry name" value="MULTIDRUG TRANSPORTER EMRE"/>
    <property type="match status" value="1"/>
</dbReference>
<keyword evidence="6 8" id="KW-0472">Membrane</keyword>
<evidence type="ECO:0000256" key="4">
    <source>
        <dbReference type="ARBA" id="ARBA00022692"/>
    </source>
</evidence>
<proteinExistence type="inferred from homology"/>
<feature type="transmembrane region" description="Helical" evidence="8">
    <location>
        <begin position="57"/>
        <end position="78"/>
    </location>
</feature>
<dbReference type="GO" id="GO:0015199">
    <property type="term" value="F:amino-acid betaine transmembrane transporter activity"/>
    <property type="evidence" value="ECO:0007669"/>
    <property type="project" value="TreeGrafter"/>
</dbReference>
<keyword evidence="5 8" id="KW-1133">Transmembrane helix</keyword>
<dbReference type="Gene3D" id="1.10.3730.20">
    <property type="match status" value="1"/>
</dbReference>
<dbReference type="Pfam" id="PF00893">
    <property type="entry name" value="Multi_Drug_Res"/>
    <property type="match status" value="1"/>
</dbReference>
<dbReference type="Proteomes" id="UP000309133">
    <property type="component" value="Unassembled WGS sequence"/>
</dbReference>
<keyword evidence="4 7" id="KW-0812">Transmembrane</keyword>
<evidence type="ECO:0000256" key="5">
    <source>
        <dbReference type="ARBA" id="ARBA00022989"/>
    </source>
</evidence>
<dbReference type="GO" id="GO:0005886">
    <property type="term" value="C:plasma membrane"/>
    <property type="evidence" value="ECO:0007669"/>
    <property type="project" value="UniProtKB-SubCell"/>
</dbReference>
<comment type="caution">
    <text evidence="9">The sequence shown here is derived from an EMBL/GenBank/DDBJ whole genome shotgun (WGS) entry which is preliminary data.</text>
</comment>
<dbReference type="AlphaFoldDB" id="A0A4S4FHK1"/>
<evidence type="ECO:0000313" key="9">
    <source>
        <dbReference type="EMBL" id="THG29803.1"/>
    </source>
</evidence>
<accession>A0A4S4FHK1</accession>
<comment type="subcellular location">
    <subcellularLocation>
        <location evidence="1 7">Cell membrane</location>
        <topology evidence="1 7">Multi-pass membrane protein</topology>
    </subcellularLocation>
</comment>
<dbReference type="GO" id="GO:0015220">
    <property type="term" value="F:choline transmembrane transporter activity"/>
    <property type="evidence" value="ECO:0007669"/>
    <property type="project" value="TreeGrafter"/>
</dbReference>
<sequence length="106" mass="11008">MGWVFLISAILIEVGASLALQAAVNGRKPLYAVTVLGYVAAFSLLSLALGHGMPLGVSYGIWAATGVALTAVLARIIFKQRFTWVMSLGIALIIGGVLLIELGSGH</sequence>
<dbReference type="InterPro" id="IPR000390">
    <property type="entry name" value="Small_drug/metabolite_transptr"/>
</dbReference>
<evidence type="ECO:0000256" key="3">
    <source>
        <dbReference type="ARBA" id="ARBA00022475"/>
    </source>
</evidence>
<feature type="transmembrane region" description="Helical" evidence="8">
    <location>
        <begin position="29"/>
        <end position="50"/>
    </location>
</feature>
<evidence type="ECO:0000256" key="8">
    <source>
        <dbReference type="SAM" id="Phobius"/>
    </source>
</evidence>
<name>A0A4S4FHK1_9MICO</name>
<dbReference type="InterPro" id="IPR037185">
    <property type="entry name" value="EmrE-like"/>
</dbReference>
<evidence type="ECO:0000256" key="6">
    <source>
        <dbReference type="ARBA" id="ARBA00023136"/>
    </source>
</evidence>
<comment type="similarity">
    <text evidence="7">Belongs to the drug/metabolite transporter (DMT) superfamily. Small multidrug resistance (SMR) (TC 2.A.7.1) family.</text>
</comment>
<dbReference type="RefSeq" id="WP_136428131.1">
    <property type="nucleotide sequence ID" value="NZ_SSSM01000005.1"/>
</dbReference>
<keyword evidence="10" id="KW-1185">Reference proteome</keyword>
<reference evidence="9 10" key="1">
    <citation type="submission" date="2019-04" db="EMBL/GenBank/DDBJ databases">
        <authorList>
            <person name="Jiang L."/>
        </authorList>
    </citation>
    <scope>NUCLEOTIDE SEQUENCE [LARGE SCALE GENOMIC DNA]</scope>
    <source>
        <strain evidence="9 10">YIM 131853</strain>
    </source>
</reference>
<gene>
    <name evidence="9" type="ORF">E6C64_14160</name>
</gene>
<keyword evidence="3" id="KW-1003">Cell membrane</keyword>
<keyword evidence="2" id="KW-0813">Transport</keyword>
<dbReference type="InterPro" id="IPR045324">
    <property type="entry name" value="Small_multidrug_res"/>
</dbReference>
<organism evidence="9 10">
    <name type="scientific">Naasia lichenicola</name>
    <dbReference type="NCBI Taxonomy" id="2565933"/>
    <lineage>
        <taxon>Bacteria</taxon>
        <taxon>Bacillati</taxon>
        <taxon>Actinomycetota</taxon>
        <taxon>Actinomycetes</taxon>
        <taxon>Micrococcales</taxon>
        <taxon>Microbacteriaceae</taxon>
        <taxon>Naasia</taxon>
    </lineage>
</organism>
<dbReference type="EMBL" id="SSSM01000005">
    <property type="protein sequence ID" value="THG29803.1"/>
    <property type="molecule type" value="Genomic_DNA"/>
</dbReference>
<dbReference type="SUPFAM" id="SSF103481">
    <property type="entry name" value="Multidrug resistance efflux transporter EmrE"/>
    <property type="match status" value="1"/>
</dbReference>
<evidence type="ECO:0000313" key="10">
    <source>
        <dbReference type="Proteomes" id="UP000309133"/>
    </source>
</evidence>